<evidence type="ECO:0008006" key="5">
    <source>
        <dbReference type="Google" id="ProtNLM"/>
    </source>
</evidence>
<protein>
    <recommendedName>
        <fullName evidence="5">Reverse transcriptase domain-containing protein</fullName>
    </recommendedName>
</protein>
<feature type="domain" description="Reverse transcriptase" evidence="1">
    <location>
        <begin position="234"/>
        <end position="390"/>
    </location>
</feature>
<name>A0A9Q3GLH9_9BASI</name>
<dbReference type="OrthoDB" id="2446696at2759"/>
<evidence type="ECO:0000313" key="3">
    <source>
        <dbReference type="EMBL" id="MBW0471042.1"/>
    </source>
</evidence>
<dbReference type="CDD" id="cd01647">
    <property type="entry name" value="RT_LTR"/>
    <property type="match status" value="1"/>
</dbReference>
<dbReference type="InterPro" id="IPR000477">
    <property type="entry name" value="RT_dom"/>
</dbReference>
<dbReference type="EMBL" id="AVOT02002641">
    <property type="protein sequence ID" value="MBW0471042.1"/>
    <property type="molecule type" value="Genomic_DNA"/>
</dbReference>
<dbReference type="SUPFAM" id="SSF56672">
    <property type="entry name" value="DNA/RNA polymerases"/>
    <property type="match status" value="1"/>
</dbReference>
<evidence type="ECO:0000259" key="2">
    <source>
        <dbReference type="Pfam" id="PF17919"/>
    </source>
</evidence>
<sequence>MSELPENVPLFILDSNEPTSLFITHYTKWVVDLPSLPRFEWHLFIINSPKGEDLILGYNFLYHSNPIINWKNGLISYNSSGINSSTCNDFATSVNSVALFGEVKTTSIPSSVHISSIMLSQSLLPSRDEISKEIKDVAISSLYLFQGDMDLPTLSFHASLEEYWDEEEEKEEIEAVLKEGLLPPVGVIYSFSNEESETLQAYISESLGKGFIRPSSSSTGAPVLFVKKKDGCLCFCVDYHKLNDVTRKNRYPVPIMNHPLTAFNGSTIFSKIDLHGAYNLLRIKEGDENLTAFINKYGSYEYLVMAFGLTNDPSSFQNLVNDIFSDFLDIFVVVYLDDIMVLSSEGEPVKHVASVLQILRDNNFLAKASNDGLNIYSSKVQQILNWPQTQNIKALKYFLGFANFYCCFIEYSYKKITALTSLIEKDSPLIFNEEALSKLQILKESFATAPILAYFNPSLPAIIETDASDYALEAVLSQVKESGKHPIEFDSCKLLPAEINHEINDKDLLGLVWHLKCWRAFLLVFLILLKSLQTTLPSNILCLPKFLLVVKPSGLNFSLNSILLLLTAQEDWPLYQIPYHIGTTCTQRGGWTSSEIIMKISIKFSSKMKFMSQDYSQ</sequence>
<comment type="caution">
    <text evidence="3">The sequence shown here is derived from an EMBL/GenBank/DDBJ whole genome shotgun (WGS) entry which is preliminary data.</text>
</comment>
<organism evidence="3 4">
    <name type="scientific">Austropuccinia psidii MF-1</name>
    <dbReference type="NCBI Taxonomy" id="1389203"/>
    <lineage>
        <taxon>Eukaryota</taxon>
        <taxon>Fungi</taxon>
        <taxon>Dikarya</taxon>
        <taxon>Basidiomycota</taxon>
        <taxon>Pucciniomycotina</taxon>
        <taxon>Pucciniomycetes</taxon>
        <taxon>Pucciniales</taxon>
        <taxon>Sphaerophragmiaceae</taxon>
        <taxon>Austropuccinia</taxon>
    </lineage>
</organism>
<dbReference type="InterPro" id="IPR041577">
    <property type="entry name" value="RT_RNaseH_2"/>
</dbReference>
<dbReference type="InterPro" id="IPR053134">
    <property type="entry name" value="RNA-dir_DNA_polymerase"/>
</dbReference>
<keyword evidence="4" id="KW-1185">Reference proteome</keyword>
<dbReference type="AlphaFoldDB" id="A0A9Q3GLH9"/>
<evidence type="ECO:0000259" key="1">
    <source>
        <dbReference type="Pfam" id="PF00078"/>
    </source>
</evidence>
<accession>A0A9Q3GLH9</accession>
<dbReference type="PANTHER" id="PTHR24559">
    <property type="entry name" value="TRANSPOSON TY3-I GAG-POL POLYPROTEIN"/>
    <property type="match status" value="1"/>
</dbReference>
<dbReference type="PANTHER" id="PTHR24559:SF440">
    <property type="entry name" value="RIBONUCLEASE H"/>
    <property type="match status" value="1"/>
</dbReference>
<feature type="domain" description="Reverse transcriptase/retrotransposon-derived protein RNase H-like" evidence="2">
    <location>
        <begin position="432"/>
        <end position="523"/>
    </location>
</feature>
<dbReference type="Gene3D" id="3.10.10.10">
    <property type="entry name" value="HIV Type 1 Reverse Transcriptase, subunit A, domain 1"/>
    <property type="match status" value="1"/>
</dbReference>
<dbReference type="Proteomes" id="UP000765509">
    <property type="component" value="Unassembled WGS sequence"/>
</dbReference>
<dbReference type="InterPro" id="IPR043128">
    <property type="entry name" value="Rev_trsase/Diguanyl_cyclase"/>
</dbReference>
<gene>
    <name evidence="3" type="ORF">O181_010757</name>
</gene>
<dbReference type="Pfam" id="PF00078">
    <property type="entry name" value="RVT_1"/>
    <property type="match status" value="1"/>
</dbReference>
<reference evidence="3" key="1">
    <citation type="submission" date="2021-03" db="EMBL/GenBank/DDBJ databases">
        <title>Draft genome sequence of rust myrtle Austropuccinia psidii MF-1, a brazilian biotype.</title>
        <authorList>
            <person name="Quecine M.C."/>
            <person name="Pachon D.M.R."/>
            <person name="Bonatelli M.L."/>
            <person name="Correr F.H."/>
            <person name="Franceschini L.M."/>
            <person name="Leite T.F."/>
            <person name="Margarido G.R.A."/>
            <person name="Almeida C.A."/>
            <person name="Ferrarezi J.A."/>
            <person name="Labate C.A."/>
        </authorList>
    </citation>
    <scope>NUCLEOTIDE SEQUENCE</scope>
    <source>
        <strain evidence="3">MF-1</strain>
    </source>
</reference>
<dbReference type="InterPro" id="IPR043502">
    <property type="entry name" value="DNA/RNA_pol_sf"/>
</dbReference>
<evidence type="ECO:0000313" key="4">
    <source>
        <dbReference type="Proteomes" id="UP000765509"/>
    </source>
</evidence>
<dbReference type="Pfam" id="PF17919">
    <property type="entry name" value="RT_RNaseH_2"/>
    <property type="match status" value="1"/>
</dbReference>
<proteinExistence type="predicted"/>
<dbReference type="Gene3D" id="3.30.70.270">
    <property type="match status" value="2"/>
</dbReference>